<dbReference type="InterPro" id="IPR048365">
    <property type="entry name" value="TNP-like_RNaseH_N"/>
</dbReference>
<evidence type="ECO:0000259" key="1">
    <source>
        <dbReference type="Pfam" id="PF21787"/>
    </source>
</evidence>
<dbReference type="InterPro" id="IPR048366">
    <property type="entry name" value="TNP-like_GBD"/>
</dbReference>
<dbReference type="Proteomes" id="UP000504618">
    <property type="component" value="Unplaced"/>
</dbReference>
<dbReference type="Pfam" id="PF21787">
    <property type="entry name" value="TNP-like_RNaseH_N"/>
    <property type="match status" value="1"/>
</dbReference>
<dbReference type="Pfam" id="PF21788">
    <property type="entry name" value="TNP-like_GBD"/>
    <property type="match status" value="1"/>
</dbReference>
<dbReference type="AlphaFoldDB" id="A0A6J1RGJ8"/>
<evidence type="ECO:0000313" key="4">
    <source>
        <dbReference type="RefSeq" id="XP_024893892.1"/>
    </source>
</evidence>
<protein>
    <submittedName>
        <fullName evidence="4">Uncharacterized protein LOC112468779 isoform X1</fullName>
    </submittedName>
</protein>
<evidence type="ECO:0000313" key="3">
    <source>
        <dbReference type="Proteomes" id="UP000504618"/>
    </source>
</evidence>
<dbReference type="RefSeq" id="XP_024893892.1">
    <property type="nucleotide sequence ID" value="XM_025038124.1"/>
</dbReference>
<feature type="domain" description="Transposable element P transposase-like GTP-binding insertion" evidence="2">
    <location>
        <begin position="243"/>
        <end position="359"/>
    </location>
</feature>
<evidence type="ECO:0000259" key="2">
    <source>
        <dbReference type="Pfam" id="PF21788"/>
    </source>
</evidence>
<dbReference type="OrthoDB" id="7675410at2759"/>
<name>A0A6J1RGJ8_9HYME</name>
<accession>A0A6J1RGJ8</accession>
<reference evidence="4" key="1">
    <citation type="submission" date="2025-08" db="UniProtKB">
        <authorList>
            <consortium name="RefSeq"/>
        </authorList>
    </citation>
    <scope>IDENTIFICATION</scope>
    <source>
        <tissue evidence="4">Whole body</tissue>
    </source>
</reference>
<sequence length="407" mass="46708">MLEIKCTNKSTNCTPRNNRGCREANDKSRRYEEEWIMLCLLMNIRSPGYYEFLRKNNVLPLPCHRTIRSYFSLVDMKCGFDEEFAKLLAKHFETKTILQRHGVLLLDEINLRKSVAVCSKNLTYVGLTDFGNDGPQSTNLKIKQHMVSFSCFSLLLIHTQPNAVFASKNPVKSDELAKLVIKAIVYLERTGAKIHGVIADGASTNAKMWSLLGVSGSMEDTKTWFTHPVDDDRKVFVFSDAPHVIKNVRNRLYNKKKLRVKLSNNYICWDYIAALFNLDIQHAGNARACPKLTQRHVVLNSTLKMRVRLATQVFRNSVVQGLHFYLRYNPEGPLKGCEKTIGFCKRMNDMFDALNRKTPNEGLIPESKDFKVLQESLEWWETALQKGEITADEYLTRETSKALRISL</sequence>
<keyword evidence="3" id="KW-1185">Reference proteome</keyword>
<organism evidence="3 4">
    <name type="scientific">Temnothorax curvispinosus</name>
    <dbReference type="NCBI Taxonomy" id="300111"/>
    <lineage>
        <taxon>Eukaryota</taxon>
        <taxon>Metazoa</taxon>
        <taxon>Ecdysozoa</taxon>
        <taxon>Arthropoda</taxon>
        <taxon>Hexapoda</taxon>
        <taxon>Insecta</taxon>
        <taxon>Pterygota</taxon>
        <taxon>Neoptera</taxon>
        <taxon>Endopterygota</taxon>
        <taxon>Hymenoptera</taxon>
        <taxon>Apocrita</taxon>
        <taxon>Aculeata</taxon>
        <taxon>Formicoidea</taxon>
        <taxon>Formicidae</taxon>
        <taxon>Myrmicinae</taxon>
        <taxon>Temnothorax</taxon>
    </lineage>
</organism>
<dbReference type="GeneID" id="112468779"/>
<feature type="domain" description="Transposable element P transposase-like RNase H" evidence="1">
    <location>
        <begin position="77"/>
        <end position="213"/>
    </location>
</feature>
<proteinExistence type="predicted"/>
<gene>
    <name evidence="4" type="primary">LOC112468779</name>
</gene>